<name>K0RC44_THAOC</name>
<evidence type="ECO:0000313" key="3">
    <source>
        <dbReference type="Proteomes" id="UP000266841"/>
    </source>
</evidence>
<sequence>WTGLSTHSATRNDVPPIPRIINKPEEPFSSPTFWPRLLIPPEFPGIPLHSFLWDFKGTESGFSFPGTQKGTRRKIPLVIKSYKIVNRVATRPPGWCTKQSNTPSADGSRIRKELKPADGAGEYV</sequence>
<feature type="region of interest" description="Disordered" evidence="1">
    <location>
        <begin position="1"/>
        <end position="22"/>
    </location>
</feature>
<accession>K0RC44</accession>
<protein>
    <submittedName>
        <fullName evidence="2">Uncharacterized protein</fullName>
    </submittedName>
</protein>
<organism evidence="2 3">
    <name type="scientific">Thalassiosira oceanica</name>
    <name type="common">Marine diatom</name>
    <dbReference type="NCBI Taxonomy" id="159749"/>
    <lineage>
        <taxon>Eukaryota</taxon>
        <taxon>Sar</taxon>
        <taxon>Stramenopiles</taxon>
        <taxon>Ochrophyta</taxon>
        <taxon>Bacillariophyta</taxon>
        <taxon>Coscinodiscophyceae</taxon>
        <taxon>Thalassiosirophycidae</taxon>
        <taxon>Thalassiosirales</taxon>
        <taxon>Thalassiosiraceae</taxon>
        <taxon>Thalassiosira</taxon>
    </lineage>
</organism>
<proteinExistence type="predicted"/>
<comment type="caution">
    <text evidence="2">The sequence shown here is derived from an EMBL/GenBank/DDBJ whole genome shotgun (WGS) entry which is preliminary data.</text>
</comment>
<feature type="region of interest" description="Disordered" evidence="1">
    <location>
        <begin position="93"/>
        <end position="124"/>
    </location>
</feature>
<gene>
    <name evidence="2" type="ORF">THAOC_29563</name>
</gene>
<dbReference type="EMBL" id="AGNL01041915">
    <property type="protein sequence ID" value="EJK51278.1"/>
    <property type="molecule type" value="Genomic_DNA"/>
</dbReference>
<evidence type="ECO:0000313" key="2">
    <source>
        <dbReference type="EMBL" id="EJK51278.1"/>
    </source>
</evidence>
<dbReference type="Proteomes" id="UP000266841">
    <property type="component" value="Unassembled WGS sequence"/>
</dbReference>
<feature type="non-terminal residue" evidence="2">
    <location>
        <position position="1"/>
    </location>
</feature>
<evidence type="ECO:0000256" key="1">
    <source>
        <dbReference type="SAM" id="MobiDB-lite"/>
    </source>
</evidence>
<keyword evidence="3" id="KW-1185">Reference proteome</keyword>
<dbReference type="AlphaFoldDB" id="K0RC44"/>
<reference evidence="2 3" key="1">
    <citation type="journal article" date="2012" name="Genome Biol.">
        <title>Genome and low-iron response of an oceanic diatom adapted to chronic iron limitation.</title>
        <authorList>
            <person name="Lommer M."/>
            <person name="Specht M."/>
            <person name="Roy A.S."/>
            <person name="Kraemer L."/>
            <person name="Andreson R."/>
            <person name="Gutowska M.A."/>
            <person name="Wolf J."/>
            <person name="Bergner S.V."/>
            <person name="Schilhabel M.B."/>
            <person name="Klostermeier U.C."/>
            <person name="Beiko R.G."/>
            <person name="Rosenstiel P."/>
            <person name="Hippler M."/>
            <person name="Laroche J."/>
        </authorList>
    </citation>
    <scope>NUCLEOTIDE SEQUENCE [LARGE SCALE GENOMIC DNA]</scope>
    <source>
        <strain evidence="2 3">CCMP1005</strain>
    </source>
</reference>
<feature type="compositionally biased region" description="Polar residues" evidence="1">
    <location>
        <begin position="1"/>
        <end position="11"/>
    </location>
</feature>